<dbReference type="RefSeq" id="WP_346756721.1">
    <property type="nucleotide sequence ID" value="NZ_JAUJEB010000001.1"/>
</dbReference>
<evidence type="ECO:0000256" key="2">
    <source>
        <dbReference type="ARBA" id="ARBA00023002"/>
    </source>
</evidence>
<name>A0ABT8L0W4_9BACT</name>
<dbReference type="SUPFAM" id="SSF51735">
    <property type="entry name" value="NAD(P)-binding Rossmann-fold domains"/>
    <property type="match status" value="1"/>
</dbReference>
<dbReference type="Pfam" id="PF13561">
    <property type="entry name" value="adh_short_C2"/>
    <property type="match status" value="1"/>
</dbReference>
<sequence>MTMKMLEIKEKVAIITGATSGIGKSVAETLSREGAHLIINGRDLVRGHELTDKLSAEAHFVAGDIKHPEINRQLVEEAQKRFGRLDMLVLSAGQLGIGKIDALSLEEWHDTLATNLHAVFYLLKYGIPAMQKSGGGRIVIIGSVAAFHAFPNHPAYTASKGALLPLVRQVAQDYGPEIRINLVCPAQVKTPLLDNSVNAFDNPAEILDKTAQRLPLKRLGTPEDIANAVVYLLSDAASWVTGSHFVIDGGFLAT</sequence>
<dbReference type="EMBL" id="JAUJEB010000001">
    <property type="protein sequence ID" value="MDN5211387.1"/>
    <property type="molecule type" value="Genomic_DNA"/>
</dbReference>
<dbReference type="CDD" id="cd05233">
    <property type="entry name" value="SDR_c"/>
    <property type="match status" value="1"/>
</dbReference>
<comment type="similarity">
    <text evidence="1">Belongs to the short-chain dehydrogenases/reductases (SDR) family.</text>
</comment>
<dbReference type="InterPro" id="IPR036291">
    <property type="entry name" value="NAD(P)-bd_dom_sf"/>
</dbReference>
<dbReference type="Proteomes" id="UP001172083">
    <property type="component" value="Unassembled WGS sequence"/>
</dbReference>
<dbReference type="InterPro" id="IPR057326">
    <property type="entry name" value="KR_dom"/>
</dbReference>
<feature type="domain" description="Ketoreductase" evidence="4">
    <location>
        <begin position="11"/>
        <end position="177"/>
    </location>
</feature>
<dbReference type="InterPro" id="IPR020904">
    <property type="entry name" value="Sc_DH/Rdtase_CS"/>
</dbReference>
<evidence type="ECO:0000256" key="3">
    <source>
        <dbReference type="ARBA" id="ARBA00023027"/>
    </source>
</evidence>
<evidence type="ECO:0000313" key="6">
    <source>
        <dbReference type="Proteomes" id="UP001172083"/>
    </source>
</evidence>
<protein>
    <submittedName>
        <fullName evidence="5">SDR family oxidoreductase</fullName>
        <ecNumber evidence="5">1.-.-.-</ecNumber>
    </submittedName>
</protein>
<dbReference type="PANTHER" id="PTHR24321">
    <property type="entry name" value="DEHYDROGENASES, SHORT CHAIN"/>
    <property type="match status" value="1"/>
</dbReference>
<dbReference type="PRINTS" id="PR00080">
    <property type="entry name" value="SDRFAMILY"/>
</dbReference>
<dbReference type="PROSITE" id="PS00061">
    <property type="entry name" value="ADH_SHORT"/>
    <property type="match status" value="1"/>
</dbReference>
<organism evidence="5 6">
    <name type="scientific">Agaribacillus aureus</name>
    <dbReference type="NCBI Taxonomy" id="3051825"/>
    <lineage>
        <taxon>Bacteria</taxon>
        <taxon>Pseudomonadati</taxon>
        <taxon>Bacteroidota</taxon>
        <taxon>Cytophagia</taxon>
        <taxon>Cytophagales</taxon>
        <taxon>Splendidivirgaceae</taxon>
        <taxon>Agaribacillus</taxon>
    </lineage>
</organism>
<dbReference type="InterPro" id="IPR002347">
    <property type="entry name" value="SDR_fam"/>
</dbReference>
<comment type="caution">
    <text evidence="5">The sequence shown here is derived from an EMBL/GenBank/DDBJ whole genome shotgun (WGS) entry which is preliminary data.</text>
</comment>
<dbReference type="NCBIfam" id="NF005559">
    <property type="entry name" value="PRK07231.1"/>
    <property type="match status" value="1"/>
</dbReference>
<dbReference type="PANTHER" id="PTHR24321:SF8">
    <property type="entry name" value="ESTRADIOL 17-BETA-DEHYDROGENASE 8-RELATED"/>
    <property type="match status" value="1"/>
</dbReference>
<keyword evidence="3" id="KW-0520">NAD</keyword>
<evidence type="ECO:0000256" key="1">
    <source>
        <dbReference type="ARBA" id="ARBA00006484"/>
    </source>
</evidence>
<dbReference type="EC" id="1.-.-.-" evidence="5"/>
<dbReference type="SMART" id="SM00822">
    <property type="entry name" value="PKS_KR"/>
    <property type="match status" value="1"/>
</dbReference>
<evidence type="ECO:0000313" key="5">
    <source>
        <dbReference type="EMBL" id="MDN5211387.1"/>
    </source>
</evidence>
<keyword evidence="6" id="KW-1185">Reference proteome</keyword>
<reference evidence="5" key="1">
    <citation type="submission" date="2023-06" db="EMBL/GenBank/DDBJ databases">
        <title>Genomic of Agaribacillus aureum.</title>
        <authorList>
            <person name="Wang G."/>
        </authorList>
    </citation>
    <scope>NUCLEOTIDE SEQUENCE</scope>
    <source>
        <strain evidence="5">BMA12</strain>
    </source>
</reference>
<dbReference type="GO" id="GO:0016491">
    <property type="term" value="F:oxidoreductase activity"/>
    <property type="evidence" value="ECO:0007669"/>
    <property type="project" value="UniProtKB-KW"/>
</dbReference>
<accession>A0ABT8L0W4</accession>
<evidence type="ECO:0000259" key="4">
    <source>
        <dbReference type="SMART" id="SM00822"/>
    </source>
</evidence>
<dbReference type="Gene3D" id="3.40.50.720">
    <property type="entry name" value="NAD(P)-binding Rossmann-like Domain"/>
    <property type="match status" value="1"/>
</dbReference>
<dbReference type="PRINTS" id="PR00081">
    <property type="entry name" value="GDHRDH"/>
</dbReference>
<gene>
    <name evidence="5" type="ORF">QQ020_04975</name>
</gene>
<proteinExistence type="inferred from homology"/>
<keyword evidence="2 5" id="KW-0560">Oxidoreductase</keyword>